<evidence type="ECO:0000313" key="2">
    <source>
        <dbReference type="EMBL" id="ETN99790.1"/>
    </source>
</evidence>
<keyword evidence="3" id="KW-1185">Reference proteome</keyword>
<dbReference type="AlphaFoldDB" id="X6LEJ1"/>
<comment type="caution">
    <text evidence="2">The sequence shown here is derived from an EMBL/GenBank/DDBJ whole genome shotgun (WGS) entry which is preliminary data.</text>
</comment>
<protein>
    <submittedName>
        <fullName evidence="2">Uncharacterized protein</fullName>
    </submittedName>
</protein>
<feature type="region of interest" description="Disordered" evidence="1">
    <location>
        <begin position="124"/>
        <end position="148"/>
    </location>
</feature>
<gene>
    <name evidence="2" type="ORF">RFI_37675</name>
</gene>
<dbReference type="Proteomes" id="UP000023152">
    <property type="component" value="Unassembled WGS sequence"/>
</dbReference>
<name>X6LEJ1_RETFI</name>
<reference evidence="2 3" key="1">
    <citation type="journal article" date="2013" name="Curr. Biol.">
        <title>The Genome of the Foraminiferan Reticulomyxa filosa.</title>
        <authorList>
            <person name="Glockner G."/>
            <person name="Hulsmann N."/>
            <person name="Schleicher M."/>
            <person name="Noegel A.A."/>
            <person name="Eichinger L."/>
            <person name="Gallinger C."/>
            <person name="Pawlowski J."/>
            <person name="Sierra R."/>
            <person name="Euteneuer U."/>
            <person name="Pillet L."/>
            <person name="Moustafa A."/>
            <person name="Platzer M."/>
            <person name="Groth M."/>
            <person name="Szafranski K."/>
            <person name="Schliwa M."/>
        </authorList>
    </citation>
    <scope>NUCLEOTIDE SEQUENCE [LARGE SCALE GENOMIC DNA]</scope>
</reference>
<dbReference type="EMBL" id="ASPP01042897">
    <property type="protein sequence ID" value="ETN99790.1"/>
    <property type="molecule type" value="Genomic_DNA"/>
</dbReference>
<organism evidence="2 3">
    <name type="scientific">Reticulomyxa filosa</name>
    <dbReference type="NCBI Taxonomy" id="46433"/>
    <lineage>
        <taxon>Eukaryota</taxon>
        <taxon>Sar</taxon>
        <taxon>Rhizaria</taxon>
        <taxon>Retaria</taxon>
        <taxon>Foraminifera</taxon>
        <taxon>Monothalamids</taxon>
        <taxon>Reticulomyxidae</taxon>
        <taxon>Reticulomyxa</taxon>
    </lineage>
</organism>
<evidence type="ECO:0000256" key="1">
    <source>
        <dbReference type="SAM" id="MobiDB-lite"/>
    </source>
</evidence>
<proteinExistence type="predicted"/>
<accession>X6LEJ1</accession>
<evidence type="ECO:0000313" key="3">
    <source>
        <dbReference type="Proteomes" id="UP000023152"/>
    </source>
</evidence>
<sequence>MPYNFVKEYVSNLCLPYKKQRHQFNIELIVFMYFILPRKTTYLFFPKEVATPLSQSQCVLHKHELLICGGLGETACYSYHILKNGYNNSNNDNQITLLSFGSGHNGENKHTLVMKYISVWSDDNNNDDKNQNETNKSKKFNQFNQLNN</sequence>